<proteinExistence type="predicted"/>
<dbReference type="Pfam" id="PF00329">
    <property type="entry name" value="Complex1_30kDa"/>
    <property type="match status" value="1"/>
</dbReference>
<dbReference type="Gene3D" id="3.30.460.80">
    <property type="entry name" value="NADH:ubiquinone oxidoreductase, 30kDa subunit"/>
    <property type="match status" value="1"/>
</dbReference>
<evidence type="ECO:0000259" key="1">
    <source>
        <dbReference type="Pfam" id="PF00329"/>
    </source>
</evidence>
<dbReference type="Proteomes" id="UP000001882">
    <property type="component" value="Chromosome"/>
</dbReference>
<dbReference type="InterPro" id="IPR037232">
    <property type="entry name" value="NADH_quin_OxRdtase_su_C/D-like"/>
</dbReference>
<protein>
    <submittedName>
        <fullName evidence="2">Ech hydrogenase subunit D</fullName>
    </submittedName>
</protein>
<reference evidence="2 3" key="1">
    <citation type="journal article" date="2007" name="Appl. Environ. Microbiol.">
        <title>Isolation of key methanogens for global methane emission from rice paddy fields: a novel isolate affiliated with the clone cluster rice cluster I.</title>
        <authorList>
            <person name="Sakai S."/>
            <person name="Imachi H."/>
            <person name="Sekiguchi Y."/>
            <person name="Ohashi A."/>
            <person name="Harada H."/>
            <person name="Kamagata Y."/>
        </authorList>
    </citation>
    <scope>NUCLEOTIDE SEQUENCE [LARGE SCALE GENOMIC DNA]</scope>
    <source>
        <strain evidence="3">DSM 17711 / JCM 13418 / NBRC 101707 / SANAE</strain>
    </source>
</reference>
<dbReference type="EMBL" id="AP011532">
    <property type="protein sequence ID" value="BAI60551.1"/>
    <property type="molecule type" value="Genomic_DNA"/>
</dbReference>
<dbReference type="AlphaFoldDB" id="D1YVS9"/>
<name>D1YVS9_METPS</name>
<evidence type="ECO:0000313" key="2">
    <source>
        <dbReference type="EMBL" id="BAI60551.1"/>
    </source>
</evidence>
<dbReference type="RefSeq" id="WP_012899231.1">
    <property type="nucleotide sequence ID" value="NC_013665.1"/>
</dbReference>
<dbReference type="InterPro" id="IPR001268">
    <property type="entry name" value="NADH_UbQ_OxRdtase_30kDa_su"/>
</dbReference>
<dbReference type="STRING" id="304371.MCP_0479"/>
<feature type="domain" description="NADH:ubiquinone oxidoreductase 30kDa subunit" evidence="1">
    <location>
        <begin position="6"/>
        <end position="110"/>
    </location>
</feature>
<sequence length="111" mass="12154">MEAKTVTQAELQGIVNGLKAKDARLITIVGADTGENIEVIYFFHTGIGQTENYRIIVPKAGGNEEIESITPIIPAAYIAENELCEMFGVRVKGVPGRFFLHPSVNAPLRRK</sequence>
<evidence type="ECO:0000313" key="3">
    <source>
        <dbReference type="Proteomes" id="UP000001882"/>
    </source>
</evidence>
<dbReference type="SUPFAM" id="SSF143243">
    <property type="entry name" value="Nqo5-like"/>
    <property type="match status" value="1"/>
</dbReference>
<gene>
    <name evidence="2" type="primary">echD</name>
    <name evidence="2" type="ordered locus">MCP_0479</name>
</gene>
<dbReference type="InParanoid" id="D1YVS9"/>
<dbReference type="OrthoDB" id="145553at2157"/>
<keyword evidence="3" id="KW-1185">Reference proteome</keyword>
<dbReference type="GeneID" id="8682804"/>
<reference evidence="3" key="3">
    <citation type="journal article" date="2011" name="PLoS ONE">
        <title>Genome sequence of a mesophilic hydrogenotrophic methanogen Methanocella paludicola, the first cultivated representative of the order Methanocellales.</title>
        <authorList>
            <person name="Sakai S."/>
            <person name="Takaki Y."/>
            <person name="Shimamura S."/>
            <person name="Sekine M."/>
            <person name="Tajima T."/>
            <person name="Kosugi H."/>
            <person name="Ichikawa N."/>
            <person name="Tasumi E."/>
            <person name="Hiraki A.T."/>
            <person name="Shimizu A."/>
            <person name="Kato Y."/>
            <person name="Nishiko R."/>
            <person name="Mori K."/>
            <person name="Fujita N."/>
            <person name="Imachi H."/>
            <person name="Takai K."/>
        </authorList>
    </citation>
    <scope>NUCLEOTIDE SEQUENCE [LARGE SCALE GENOMIC DNA]</scope>
    <source>
        <strain evidence="3">DSM 17711 / JCM 13418 / NBRC 101707 / SANAE</strain>
    </source>
</reference>
<dbReference type="KEGG" id="mpd:MCP_0479"/>
<organism evidence="2 3">
    <name type="scientific">Methanocella paludicola (strain DSM 17711 / JCM 13418 / NBRC 101707 / SANAE)</name>
    <dbReference type="NCBI Taxonomy" id="304371"/>
    <lineage>
        <taxon>Archaea</taxon>
        <taxon>Methanobacteriati</taxon>
        <taxon>Methanobacteriota</taxon>
        <taxon>Stenosarchaea group</taxon>
        <taxon>Methanomicrobia</taxon>
        <taxon>Methanocellales</taxon>
        <taxon>Methanocellaceae</taxon>
        <taxon>Methanocella</taxon>
    </lineage>
</organism>
<dbReference type="eggNOG" id="arCOG01551">
    <property type="taxonomic scope" value="Archaea"/>
</dbReference>
<accession>D1YVS9</accession>
<reference evidence="2 3" key="2">
    <citation type="journal article" date="2008" name="Int. J. Syst. Evol. Microbiol.">
        <title>Methanocella paludicola gen. nov., sp. nov., a methane-producing archaeon, the first isolate of the lineage 'Rice Cluster I', and proposal of the new archaeal order Methanocellales ord. nov.</title>
        <authorList>
            <person name="Sakai S."/>
            <person name="Imachi H."/>
            <person name="Hanada S."/>
            <person name="Ohashi A."/>
            <person name="Harada H."/>
            <person name="Kamagata Y."/>
        </authorList>
    </citation>
    <scope>NUCLEOTIDE SEQUENCE [LARGE SCALE GENOMIC DNA]</scope>
    <source>
        <strain evidence="3">DSM 17711 / JCM 13418 / NBRC 101707 / SANAE</strain>
    </source>
</reference>
<dbReference type="GO" id="GO:0008137">
    <property type="term" value="F:NADH dehydrogenase (ubiquinone) activity"/>
    <property type="evidence" value="ECO:0007669"/>
    <property type="project" value="InterPro"/>
</dbReference>